<evidence type="ECO:0000313" key="3">
    <source>
        <dbReference type="Proteomes" id="UP000185568"/>
    </source>
</evidence>
<dbReference type="STRING" id="1714264.BTO30_03785"/>
<dbReference type="AlphaFoldDB" id="A0A1Q8Q887"/>
<keyword evidence="1" id="KW-1133">Transmembrane helix</keyword>
<protein>
    <recommendedName>
        <fullName evidence="4">DUF2194 domain-containing protein</fullName>
    </recommendedName>
</protein>
<dbReference type="RefSeq" id="WP_075397389.1">
    <property type="nucleotide sequence ID" value="NZ_MSDU01000007.1"/>
</dbReference>
<evidence type="ECO:0008006" key="4">
    <source>
        <dbReference type="Google" id="ProtNLM"/>
    </source>
</evidence>
<name>A0A1Q8Q887_9BACI</name>
<keyword evidence="1" id="KW-0812">Transmembrane</keyword>
<feature type="transmembrane region" description="Helical" evidence="1">
    <location>
        <begin position="12"/>
        <end position="28"/>
    </location>
</feature>
<organism evidence="2 3">
    <name type="scientific">Domibacillus antri</name>
    <dbReference type="NCBI Taxonomy" id="1714264"/>
    <lineage>
        <taxon>Bacteria</taxon>
        <taxon>Bacillati</taxon>
        <taxon>Bacillota</taxon>
        <taxon>Bacilli</taxon>
        <taxon>Bacillales</taxon>
        <taxon>Bacillaceae</taxon>
        <taxon>Domibacillus</taxon>
    </lineage>
</organism>
<dbReference type="EMBL" id="MSDU01000007">
    <property type="protein sequence ID" value="OLN23556.1"/>
    <property type="molecule type" value="Genomic_DNA"/>
</dbReference>
<dbReference type="Proteomes" id="UP000185568">
    <property type="component" value="Unassembled WGS sequence"/>
</dbReference>
<reference evidence="2 3" key="1">
    <citation type="submission" date="2016-12" db="EMBL/GenBank/DDBJ databases">
        <title>Domibacillus antri genome sequencing.</title>
        <authorList>
            <person name="Verma A."/>
            <person name="Krishnamurthi S."/>
        </authorList>
    </citation>
    <scope>NUCLEOTIDE SEQUENCE [LARGE SCALE GENOMIC DNA]</scope>
    <source>
        <strain evidence="2 3">XD80</strain>
    </source>
</reference>
<accession>A0A1Q8Q887</accession>
<proteinExistence type="predicted"/>
<keyword evidence="3" id="KW-1185">Reference proteome</keyword>
<sequence>MNNRFNIEKSIYMMMIFVAIIGLFFMAIRSEYFVQYRHFSYTVEADPPEQSVDQLARSYEQPSFLMLVSPDYPDLAETLTSVIERLGKKVTKQSISEPLRLTSSYAGIIIATENIHAMPDVGAILTYAESGGSVFFAVRPSPGPALSALYQHLGMVETGTFIETGGIELAEPFFDSSFSKSFPSKRIQNSSLAVRLDNTASLYASSTDGTPLLWKIMHGSGRFIVFNGSMLADSSQSALFIKGMQLMVPHFIYPVMNAKVTALEGFPFPVPKGRHEIGNMTNEEFFRHTFWAGMQRLEAKFDLNYTASFVASFEDQQTKFNPYELSSAQENAIVYGRELLRMGGEVAVQGYNHLPIDGMNKSDVAILQQDTADRIAHALPGYSVRSYIPVEQENPFSHLSVIRTVFPDLRAVMAPVEEAFIQDDGLAVLPKTITGFDSTAYTDWLVFNELASSGFFSHSLMPQSFLYEDSFEESFQELTDFQKRLKKDVPWLRGLTLSNAARSLSNYTNTVVFEEKTGQGVAFHVNTLVFPAYFYFSTDQRITSTENCEVTKIGNNLYLIQAEDLTFKIGLDG</sequence>
<gene>
    <name evidence="2" type="ORF">BTO30_03785</name>
</gene>
<keyword evidence="1" id="KW-0472">Membrane</keyword>
<evidence type="ECO:0000256" key="1">
    <source>
        <dbReference type="SAM" id="Phobius"/>
    </source>
</evidence>
<evidence type="ECO:0000313" key="2">
    <source>
        <dbReference type="EMBL" id="OLN23556.1"/>
    </source>
</evidence>
<dbReference type="Pfam" id="PF09960">
    <property type="entry name" value="DUF2194"/>
    <property type="match status" value="1"/>
</dbReference>
<dbReference type="InterPro" id="IPR018695">
    <property type="entry name" value="DUF2194"/>
</dbReference>
<comment type="caution">
    <text evidence="2">The sequence shown here is derived from an EMBL/GenBank/DDBJ whole genome shotgun (WGS) entry which is preliminary data.</text>
</comment>
<dbReference type="OrthoDB" id="9761886at2"/>